<feature type="compositionally biased region" description="Polar residues" evidence="1">
    <location>
        <begin position="59"/>
        <end position="70"/>
    </location>
</feature>
<evidence type="ECO:0000313" key="3">
    <source>
        <dbReference type="Proteomes" id="UP001283361"/>
    </source>
</evidence>
<keyword evidence="3" id="KW-1185">Reference proteome</keyword>
<dbReference type="EMBL" id="JAWDGP010008052">
    <property type="protein sequence ID" value="KAK3696229.1"/>
    <property type="molecule type" value="Genomic_DNA"/>
</dbReference>
<accession>A0AAE0XMF7</accession>
<name>A0AAE0XMF7_9GAST</name>
<reference evidence="2" key="1">
    <citation type="journal article" date="2023" name="G3 (Bethesda)">
        <title>A reference genome for the long-term kleptoplast-retaining sea slug Elysia crispata morphotype clarki.</title>
        <authorList>
            <person name="Eastman K.E."/>
            <person name="Pendleton A.L."/>
            <person name="Shaikh M.A."/>
            <person name="Suttiyut T."/>
            <person name="Ogas R."/>
            <person name="Tomko P."/>
            <person name="Gavelis G."/>
            <person name="Widhalm J.R."/>
            <person name="Wisecaver J.H."/>
        </authorList>
    </citation>
    <scope>NUCLEOTIDE SEQUENCE</scope>
    <source>
        <strain evidence="2">ECLA1</strain>
    </source>
</reference>
<gene>
    <name evidence="2" type="ORF">RRG08_027672</name>
</gene>
<proteinExistence type="predicted"/>
<dbReference type="Proteomes" id="UP001283361">
    <property type="component" value="Unassembled WGS sequence"/>
</dbReference>
<protein>
    <submittedName>
        <fullName evidence="2">Uncharacterized protein</fullName>
    </submittedName>
</protein>
<organism evidence="2 3">
    <name type="scientific">Elysia crispata</name>
    <name type="common">lettuce slug</name>
    <dbReference type="NCBI Taxonomy" id="231223"/>
    <lineage>
        <taxon>Eukaryota</taxon>
        <taxon>Metazoa</taxon>
        <taxon>Spiralia</taxon>
        <taxon>Lophotrochozoa</taxon>
        <taxon>Mollusca</taxon>
        <taxon>Gastropoda</taxon>
        <taxon>Heterobranchia</taxon>
        <taxon>Euthyneura</taxon>
        <taxon>Panpulmonata</taxon>
        <taxon>Sacoglossa</taxon>
        <taxon>Placobranchoidea</taxon>
        <taxon>Plakobranchidae</taxon>
        <taxon>Elysia</taxon>
    </lineage>
</organism>
<evidence type="ECO:0000256" key="1">
    <source>
        <dbReference type="SAM" id="MobiDB-lite"/>
    </source>
</evidence>
<feature type="compositionally biased region" description="Basic and acidic residues" evidence="1">
    <location>
        <begin position="49"/>
        <end position="58"/>
    </location>
</feature>
<feature type="region of interest" description="Disordered" evidence="1">
    <location>
        <begin position="49"/>
        <end position="70"/>
    </location>
</feature>
<dbReference type="AlphaFoldDB" id="A0AAE0XMF7"/>
<sequence>MDPCWLKEEWVQETHNVLLENPGKQRQKLGPSFHLKDVDPSGKLAIFSRKPEDLRDLQSRSQVKSGSQFR</sequence>
<comment type="caution">
    <text evidence="2">The sequence shown here is derived from an EMBL/GenBank/DDBJ whole genome shotgun (WGS) entry which is preliminary data.</text>
</comment>
<evidence type="ECO:0000313" key="2">
    <source>
        <dbReference type="EMBL" id="KAK3696229.1"/>
    </source>
</evidence>